<dbReference type="WBParaSite" id="RSKR_0000043500.1">
    <property type="protein sequence ID" value="RSKR_0000043500.1"/>
    <property type="gene ID" value="RSKR_0000043500"/>
</dbReference>
<evidence type="ECO:0000313" key="1">
    <source>
        <dbReference type="Proteomes" id="UP000095286"/>
    </source>
</evidence>
<accession>A0AC35TGX7</accession>
<proteinExistence type="predicted"/>
<name>A0AC35TGX7_9BILA</name>
<protein>
    <submittedName>
        <fullName evidence="2">Lipase_GDSL domain-containing protein</fullName>
    </submittedName>
</protein>
<sequence>MKYAIVLLLSVLTTAVASATNELLKKKDNTTDHLLMHSADSVISNNAGNANNTFEHFREESAVTEAIKTTKDEDYDATDGDSDVSDERNPDYFREDTNFIKNINLGDHWGDKNRPEDKKNKVISHISSSFTDGRSFACTKVKPTLITGTSLENLSPEDIGIIASMGDSIATGSARLWPESSIDFRGSSFTTGGDATIDGLVTIPNILKEFGSGNLFGVSHGMGTKDQLPKHQLNVAVSGSNSSFLPNQAKDLVDRIKKVKEIDTYNTWTLVLITVGTEEICNHCQVPNVDALKESMDILNRGIHKALIVLIGPVHVASPYQLKANLLKKRCNCSKHESDDFMIKMSEEWVKGFREVEEHVKQNGRSTFGLLTIPMLTITSRYPFSLFINNKPLLNRRGHMYAAKFLWNRLIAGPVYNLTKAILSQDAYFCPDTACPYFRVPQNYYGCRMITQYDFDNNPELYTPLIKGKPKKTKREIYTRSGLIIFAVFTVASILLVFFYNRSKRGDKGRFDLIPELPGTTSAEKGHGKGMNIGESVDDYLLSNKF</sequence>
<evidence type="ECO:0000313" key="2">
    <source>
        <dbReference type="WBParaSite" id="RSKR_0000043500.1"/>
    </source>
</evidence>
<organism evidence="1 2">
    <name type="scientific">Rhabditophanes sp. KR3021</name>
    <dbReference type="NCBI Taxonomy" id="114890"/>
    <lineage>
        <taxon>Eukaryota</taxon>
        <taxon>Metazoa</taxon>
        <taxon>Ecdysozoa</taxon>
        <taxon>Nematoda</taxon>
        <taxon>Chromadorea</taxon>
        <taxon>Rhabditida</taxon>
        <taxon>Tylenchina</taxon>
        <taxon>Panagrolaimomorpha</taxon>
        <taxon>Strongyloidoidea</taxon>
        <taxon>Alloionematidae</taxon>
        <taxon>Rhabditophanes</taxon>
    </lineage>
</organism>
<dbReference type="Proteomes" id="UP000095286">
    <property type="component" value="Unplaced"/>
</dbReference>
<reference evidence="2" key="1">
    <citation type="submission" date="2016-11" db="UniProtKB">
        <authorList>
            <consortium name="WormBaseParasite"/>
        </authorList>
    </citation>
    <scope>IDENTIFICATION</scope>
    <source>
        <strain evidence="2">KR3021</strain>
    </source>
</reference>